<proteinExistence type="predicted"/>
<protein>
    <submittedName>
        <fullName evidence="2">Uncharacterized protein</fullName>
    </submittedName>
</protein>
<feature type="region of interest" description="Disordered" evidence="1">
    <location>
        <begin position="1"/>
        <end position="20"/>
    </location>
</feature>
<name>A0A6C0M2S4_9ZZZZ</name>
<dbReference type="AlphaFoldDB" id="A0A6C0M2S4"/>
<sequence length="193" mass="22616">MDQEEKPAPTPSRTLRVPQNGYDDKKYDFASTLNGNVYFLTFDDIDSAVSAYQKLKDDKVPVRYHVYSLFVKFDETLSSEKLTEHINSILKETNKNVTYTRVDGSNHTGKVVVDRLDDCKNLLVYRDETTMRLRFYRFDPKKAIKRLEHPGDAKQFHQVRRTNARPDDSGFTKVEYKKRFTKFTDKKDTKVVV</sequence>
<dbReference type="EMBL" id="MN740611">
    <property type="protein sequence ID" value="QHU35772.1"/>
    <property type="molecule type" value="Genomic_DNA"/>
</dbReference>
<evidence type="ECO:0000256" key="1">
    <source>
        <dbReference type="SAM" id="MobiDB-lite"/>
    </source>
</evidence>
<evidence type="ECO:0000313" key="2">
    <source>
        <dbReference type="EMBL" id="QHU35772.1"/>
    </source>
</evidence>
<organism evidence="2">
    <name type="scientific">viral metagenome</name>
    <dbReference type="NCBI Taxonomy" id="1070528"/>
    <lineage>
        <taxon>unclassified sequences</taxon>
        <taxon>metagenomes</taxon>
        <taxon>organismal metagenomes</taxon>
    </lineage>
</organism>
<reference evidence="2" key="1">
    <citation type="journal article" date="2020" name="Nature">
        <title>Giant virus diversity and host interactions through global metagenomics.</title>
        <authorList>
            <person name="Schulz F."/>
            <person name="Roux S."/>
            <person name="Paez-Espino D."/>
            <person name="Jungbluth S."/>
            <person name="Walsh D.A."/>
            <person name="Denef V.J."/>
            <person name="McMahon K.D."/>
            <person name="Konstantinidis K.T."/>
            <person name="Eloe-Fadrosh E.A."/>
            <person name="Kyrpides N.C."/>
            <person name="Woyke T."/>
        </authorList>
    </citation>
    <scope>NUCLEOTIDE SEQUENCE</scope>
    <source>
        <strain evidence="2">GVMAG-S-1035085-51</strain>
    </source>
</reference>
<accession>A0A6C0M2S4</accession>